<evidence type="ECO:0000256" key="2">
    <source>
        <dbReference type="ARBA" id="ARBA00023315"/>
    </source>
</evidence>
<organism evidence="5 6">
    <name type="scientific">Nitzschia inconspicua</name>
    <dbReference type="NCBI Taxonomy" id="303405"/>
    <lineage>
        <taxon>Eukaryota</taxon>
        <taxon>Sar</taxon>
        <taxon>Stramenopiles</taxon>
        <taxon>Ochrophyta</taxon>
        <taxon>Bacillariophyta</taxon>
        <taxon>Bacillariophyceae</taxon>
        <taxon>Bacillariophycidae</taxon>
        <taxon>Bacillariales</taxon>
        <taxon>Bacillariaceae</taxon>
        <taxon>Nitzschia</taxon>
    </lineage>
</organism>
<feature type="region of interest" description="Disordered" evidence="3">
    <location>
        <begin position="29"/>
        <end position="95"/>
    </location>
</feature>
<accession>A0A9K3M5X6</accession>
<feature type="compositionally biased region" description="Basic and acidic residues" evidence="3">
    <location>
        <begin position="79"/>
        <end position="89"/>
    </location>
</feature>
<dbReference type="GO" id="GO:0016747">
    <property type="term" value="F:acyltransferase activity, transferring groups other than amino-acyl groups"/>
    <property type="evidence" value="ECO:0007669"/>
    <property type="project" value="InterPro"/>
</dbReference>
<evidence type="ECO:0000259" key="4">
    <source>
        <dbReference type="PROSITE" id="PS51186"/>
    </source>
</evidence>
<feature type="domain" description="N-acetyltransferase" evidence="4">
    <location>
        <begin position="103"/>
        <end position="276"/>
    </location>
</feature>
<keyword evidence="1" id="KW-0808">Transferase</keyword>
<dbReference type="InterPro" id="IPR000182">
    <property type="entry name" value="GNAT_dom"/>
</dbReference>
<feature type="domain" description="N-acetyltransferase" evidence="4">
    <location>
        <begin position="302"/>
        <end position="462"/>
    </location>
</feature>
<dbReference type="AlphaFoldDB" id="A0A9K3M5X6"/>
<comment type="caution">
    <text evidence="5">The sequence shown here is derived from an EMBL/GenBank/DDBJ whole genome shotgun (WGS) entry which is preliminary data.</text>
</comment>
<dbReference type="EMBL" id="JAGRRH010000001">
    <property type="protein sequence ID" value="KAG7374557.1"/>
    <property type="molecule type" value="Genomic_DNA"/>
</dbReference>
<dbReference type="PANTHER" id="PTHR43072:SF23">
    <property type="entry name" value="UPF0039 PROTEIN C11D3.02C"/>
    <property type="match status" value="1"/>
</dbReference>
<evidence type="ECO:0000256" key="1">
    <source>
        <dbReference type="ARBA" id="ARBA00022679"/>
    </source>
</evidence>
<evidence type="ECO:0000313" key="5">
    <source>
        <dbReference type="EMBL" id="KAG7374557.1"/>
    </source>
</evidence>
<gene>
    <name evidence="5" type="ORF">IV203_013652</name>
</gene>
<evidence type="ECO:0000313" key="6">
    <source>
        <dbReference type="Proteomes" id="UP000693970"/>
    </source>
</evidence>
<proteinExistence type="predicted"/>
<reference evidence="5" key="2">
    <citation type="submission" date="2021-04" db="EMBL/GenBank/DDBJ databases">
        <authorList>
            <person name="Podell S."/>
        </authorList>
    </citation>
    <scope>NUCLEOTIDE SEQUENCE</scope>
    <source>
        <strain evidence="5">Hildebrandi</strain>
    </source>
</reference>
<dbReference type="Pfam" id="PF00583">
    <property type="entry name" value="Acetyltransf_1"/>
    <property type="match status" value="2"/>
</dbReference>
<evidence type="ECO:0000256" key="3">
    <source>
        <dbReference type="SAM" id="MobiDB-lite"/>
    </source>
</evidence>
<protein>
    <submittedName>
        <fullName evidence="5">GCN5-like N-acetyltransferase</fullName>
    </submittedName>
</protein>
<dbReference type="PROSITE" id="PS51186">
    <property type="entry name" value="GNAT"/>
    <property type="match status" value="2"/>
</dbReference>
<dbReference type="Proteomes" id="UP000693970">
    <property type="component" value="Unassembled WGS sequence"/>
</dbReference>
<keyword evidence="2" id="KW-0012">Acyltransferase</keyword>
<dbReference type="PANTHER" id="PTHR43072">
    <property type="entry name" value="N-ACETYLTRANSFERASE"/>
    <property type="match status" value="1"/>
</dbReference>
<reference evidence="5" key="1">
    <citation type="journal article" date="2021" name="Sci. Rep.">
        <title>Diploid genomic architecture of Nitzschia inconspicua, an elite biomass production diatom.</title>
        <authorList>
            <person name="Oliver A."/>
            <person name="Podell S."/>
            <person name="Pinowska A."/>
            <person name="Traller J.C."/>
            <person name="Smith S.R."/>
            <person name="McClure R."/>
            <person name="Beliaev A."/>
            <person name="Bohutskyi P."/>
            <person name="Hill E.A."/>
            <person name="Rabines A."/>
            <person name="Zheng H."/>
            <person name="Allen L.Z."/>
            <person name="Kuo A."/>
            <person name="Grigoriev I.V."/>
            <person name="Allen A.E."/>
            <person name="Hazlebeck D."/>
            <person name="Allen E.E."/>
        </authorList>
    </citation>
    <scope>NUCLEOTIDE SEQUENCE</scope>
    <source>
        <strain evidence="5">Hildebrandi</strain>
    </source>
</reference>
<feature type="compositionally biased region" description="Polar residues" evidence="3">
    <location>
        <begin position="51"/>
        <end position="68"/>
    </location>
</feature>
<dbReference type="OrthoDB" id="201826at2759"/>
<sequence length="462" mass="52254">MPRLRKDNKENDAETSSEVALLLDPSVVDDGLTFPRPRGLHKRSRSRNFLGRSSSAWGKVQPSSPSRSNNNNNNNNKKLRSDIPRKQENRSITTRSHAKDVDIVVRPMNMADIADIYHLGNAIFTASDFPNLFRTWDDYTVVQNFESSPEFCFVAEAIQQNIDTEEDDSSPKSNNNNKETVNTSTKEVVAFLLGDSLTKRTCGTRGYIQWVAVDPPFRRQGIAKSLLAAYVDAANDQNISLLLADTPADNHQAIQMFAGVGLSQRMDHVYLTCRLDLSRIQQQHVDEDGSFSFSYTAKRKKITIRNMEVEDLHPVYAIGEKVFTKEFSNIHNFWDEHTVMSSYLSDPEFCVVATVREKLDNEEEGNSAYSERVVGFAFGTTIEKPRSSWKYGWLVWLGCDPDFQGMGLATQLYNTMAELFALEKVNMIMIDTQASNDGALAFFRKQGFGQDEEHVYLSNTKS</sequence>
<name>A0A9K3M5X6_9STRA</name>
<keyword evidence="6" id="KW-1185">Reference proteome</keyword>
<dbReference type="CDD" id="cd04301">
    <property type="entry name" value="NAT_SF"/>
    <property type="match status" value="2"/>
</dbReference>